<feature type="compositionally biased region" description="Polar residues" evidence="1">
    <location>
        <begin position="86"/>
        <end position="107"/>
    </location>
</feature>
<feature type="compositionally biased region" description="Polar residues" evidence="1">
    <location>
        <begin position="215"/>
        <end position="228"/>
    </location>
</feature>
<keyword evidence="3" id="KW-1185">Reference proteome</keyword>
<protein>
    <submittedName>
        <fullName evidence="2">Selenocysteine-specific elongation factor selB-like protein</fullName>
    </submittedName>
</protein>
<keyword evidence="2" id="KW-0251">Elongation factor</keyword>
<feature type="compositionally biased region" description="Polar residues" evidence="1">
    <location>
        <begin position="148"/>
        <end position="164"/>
    </location>
</feature>
<reference evidence="2 3" key="1">
    <citation type="journal article" date="2013" name="Curr. Biol.">
        <title>The Genome of the Foraminiferan Reticulomyxa filosa.</title>
        <authorList>
            <person name="Glockner G."/>
            <person name="Hulsmann N."/>
            <person name="Schleicher M."/>
            <person name="Noegel A.A."/>
            <person name="Eichinger L."/>
            <person name="Gallinger C."/>
            <person name="Pawlowski J."/>
            <person name="Sierra R."/>
            <person name="Euteneuer U."/>
            <person name="Pillet L."/>
            <person name="Moustafa A."/>
            <person name="Platzer M."/>
            <person name="Groth M."/>
            <person name="Szafranski K."/>
            <person name="Schliwa M."/>
        </authorList>
    </citation>
    <scope>NUCLEOTIDE SEQUENCE [LARGE SCALE GENOMIC DNA]</scope>
</reference>
<feature type="compositionally biased region" description="Basic residues" evidence="1">
    <location>
        <begin position="184"/>
        <end position="196"/>
    </location>
</feature>
<feature type="compositionally biased region" description="Polar residues" evidence="1">
    <location>
        <begin position="236"/>
        <end position="246"/>
    </location>
</feature>
<feature type="compositionally biased region" description="Acidic residues" evidence="1">
    <location>
        <begin position="205"/>
        <end position="214"/>
    </location>
</feature>
<dbReference type="Proteomes" id="UP000023152">
    <property type="component" value="Unassembled WGS sequence"/>
</dbReference>
<dbReference type="EMBL" id="ASPP01020661">
    <property type="protein sequence ID" value="ETO13350.1"/>
    <property type="molecule type" value="Genomic_DNA"/>
</dbReference>
<organism evidence="2 3">
    <name type="scientific">Reticulomyxa filosa</name>
    <dbReference type="NCBI Taxonomy" id="46433"/>
    <lineage>
        <taxon>Eukaryota</taxon>
        <taxon>Sar</taxon>
        <taxon>Rhizaria</taxon>
        <taxon>Retaria</taxon>
        <taxon>Foraminifera</taxon>
        <taxon>Monothalamids</taxon>
        <taxon>Reticulomyxidae</taxon>
        <taxon>Reticulomyxa</taxon>
    </lineage>
</organism>
<name>X6MJW7_RETFI</name>
<gene>
    <name evidence="2" type="ORF">RFI_24025</name>
</gene>
<proteinExistence type="predicted"/>
<evidence type="ECO:0000313" key="3">
    <source>
        <dbReference type="Proteomes" id="UP000023152"/>
    </source>
</evidence>
<comment type="caution">
    <text evidence="2">The sequence shown here is derived from an EMBL/GenBank/DDBJ whole genome shotgun (WGS) entry which is preliminary data.</text>
</comment>
<keyword evidence="2" id="KW-0648">Protein biosynthesis</keyword>
<accession>X6MJW7</accession>
<evidence type="ECO:0000256" key="1">
    <source>
        <dbReference type="SAM" id="MobiDB-lite"/>
    </source>
</evidence>
<evidence type="ECO:0000313" key="2">
    <source>
        <dbReference type="EMBL" id="ETO13350.1"/>
    </source>
</evidence>
<feature type="region of interest" description="Disordered" evidence="1">
    <location>
        <begin position="86"/>
        <end position="246"/>
    </location>
</feature>
<sequence>MNPYAIVIALIHTEPNTRLPNVKVRDYIDINPTSRHPGWKVGQIRRVDRFSGQVQVVYKDNGQEFLYWAHLNNPDEVAPFMTKAEQTIQSQGLETQESIRSAPNPSKENSHGNDKPKHNKNASDQPKPKITNHLSTENNRPKNENDNEPSGATQHASSQSFSSRRITDPPSRPLPDLNLTGKHLPPKPKPKKKPPVRGKAPQENDQFEQYDSQEQDNKQANDPATLQKHSPRELPPSNNKSPTTRNAFDISGRLFLFYIICKKLKPKLVNSDKNNFFGTCI</sequence>
<dbReference type="GO" id="GO:0003746">
    <property type="term" value="F:translation elongation factor activity"/>
    <property type="evidence" value="ECO:0007669"/>
    <property type="project" value="UniProtKB-KW"/>
</dbReference>
<dbReference type="AlphaFoldDB" id="X6MJW7"/>